<evidence type="ECO:0000313" key="5">
    <source>
        <dbReference type="EMBL" id="KAG0712232.1"/>
    </source>
</evidence>
<accession>A0A8J5CLI7</accession>
<keyword evidence="6" id="KW-1185">Reference proteome</keyword>
<evidence type="ECO:0000256" key="1">
    <source>
        <dbReference type="ARBA" id="ARBA00004496"/>
    </source>
</evidence>
<dbReference type="InterPro" id="IPR036850">
    <property type="entry name" value="NDK-like_dom_sf"/>
</dbReference>
<proteinExistence type="inferred from homology"/>
<dbReference type="GO" id="GO:0005879">
    <property type="term" value="C:axonemal microtubule"/>
    <property type="evidence" value="ECO:0007669"/>
    <property type="project" value="TreeGrafter"/>
</dbReference>
<dbReference type="Gene3D" id="3.30.70.141">
    <property type="entry name" value="Nucleoside diphosphate kinase-like domain"/>
    <property type="match status" value="1"/>
</dbReference>
<protein>
    <submittedName>
        <fullName evidence="5">Nucleoside diphosphate kinase 7</fullName>
    </submittedName>
</protein>
<dbReference type="SUPFAM" id="SSF54919">
    <property type="entry name" value="Nucleoside diphosphate kinase, NDK"/>
    <property type="match status" value="1"/>
</dbReference>
<sequence length="103" mass="11015">MVQQLMAGPLVAVEVTSSIHGAQTPVKFRELVGPSDPEVARELRPNSLRARFGEDIVKNGVHCSDLPDDGPLELLNLADPAVIQLGPAIQCVTPIPITPMHMS</sequence>
<keyword evidence="5" id="KW-0808">Transferase</keyword>
<comment type="caution">
    <text evidence="5">The sequence shown here is derived from an EMBL/GenBank/DDBJ whole genome shotgun (WGS) entry which is preliminary data.</text>
</comment>
<name>A0A8J5CLI7_CHIOP</name>
<dbReference type="PANTHER" id="PTHR43109">
    <property type="entry name" value="NUCLEOSIDE DIPHOSPHATE KINASE 7"/>
    <property type="match status" value="1"/>
</dbReference>
<dbReference type="EMBL" id="JACEEZ010022629">
    <property type="protein sequence ID" value="KAG0712232.1"/>
    <property type="molecule type" value="Genomic_DNA"/>
</dbReference>
<dbReference type="GO" id="GO:0016301">
    <property type="term" value="F:kinase activity"/>
    <property type="evidence" value="ECO:0007669"/>
    <property type="project" value="UniProtKB-KW"/>
</dbReference>
<comment type="caution">
    <text evidence="3">Lacks conserved residue(s) required for the propagation of feature annotation.</text>
</comment>
<comment type="subcellular location">
    <subcellularLocation>
        <location evidence="1">Cytoplasm</location>
    </subcellularLocation>
</comment>
<evidence type="ECO:0000313" key="6">
    <source>
        <dbReference type="Proteomes" id="UP000770661"/>
    </source>
</evidence>
<organism evidence="5 6">
    <name type="scientific">Chionoecetes opilio</name>
    <name type="common">Atlantic snow crab</name>
    <name type="synonym">Cancer opilio</name>
    <dbReference type="NCBI Taxonomy" id="41210"/>
    <lineage>
        <taxon>Eukaryota</taxon>
        <taxon>Metazoa</taxon>
        <taxon>Ecdysozoa</taxon>
        <taxon>Arthropoda</taxon>
        <taxon>Crustacea</taxon>
        <taxon>Multicrustacea</taxon>
        <taxon>Malacostraca</taxon>
        <taxon>Eumalacostraca</taxon>
        <taxon>Eucarida</taxon>
        <taxon>Decapoda</taxon>
        <taxon>Pleocyemata</taxon>
        <taxon>Brachyura</taxon>
        <taxon>Eubrachyura</taxon>
        <taxon>Majoidea</taxon>
        <taxon>Majidae</taxon>
        <taxon>Chionoecetes</taxon>
    </lineage>
</organism>
<gene>
    <name evidence="5" type="primary">Nme7</name>
    <name evidence="5" type="ORF">GWK47_018948</name>
</gene>
<keyword evidence="5" id="KW-0418">Kinase</keyword>
<dbReference type="Pfam" id="PF00334">
    <property type="entry name" value="NDK"/>
    <property type="match status" value="1"/>
</dbReference>
<evidence type="ECO:0000259" key="4">
    <source>
        <dbReference type="Pfam" id="PF00334"/>
    </source>
</evidence>
<dbReference type="PROSITE" id="PS51374">
    <property type="entry name" value="NDPK_LIKE"/>
    <property type="match status" value="1"/>
</dbReference>
<reference evidence="5" key="1">
    <citation type="submission" date="2020-07" db="EMBL/GenBank/DDBJ databases">
        <title>The High-quality genome of the commercially important snow crab, Chionoecetes opilio.</title>
        <authorList>
            <person name="Jeong J.-H."/>
            <person name="Ryu S."/>
        </authorList>
    </citation>
    <scope>NUCLEOTIDE SEQUENCE</scope>
    <source>
        <strain evidence="5">MADBK_172401_WGS</strain>
        <tissue evidence="5">Digestive gland</tissue>
    </source>
</reference>
<dbReference type="InterPro" id="IPR034907">
    <property type="entry name" value="NDK-like_dom"/>
</dbReference>
<dbReference type="AlphaFoldDB" id="A0A8J5CLI7"/>
<evidence type="ECO:0000256" key="2">
    <source>
        <dbReference type="ARBA" id="ARBA00022490"/>
    </source>
</evidence>
<keyword evidence="2" id="KW-0963">Cytoplasm</keyword>
<evidence type="ECO:0000256" key="3">
    <source>
        <dbReference type="PROSITE-ProRule" id="PRU00706"/>
    </source>
</evidence>
<dbReference type="OrthoDB" id="270127at2759"/>
<comment type="similarity">
    <text evidence="3">Belongs to the NDK family.</text>
</comment>
<dbReference type="PANTHER" id="PTHR43109:SF2">
    <property type="entry name" value="NUCLEOSIDE DIPHOSPHATE KINASE 7"/>
    <property type="match status" value="1"/>
</dbReference>
<dbReference type="Proteomes" id="UP000770661">
    <property type="component" value="Unassembled WGS sequence"/>
</dbReference>
<feature type="domain" description="Nucleoside diphosphate kinase-like" evidence="4">
    <location>
        <begin position="2"/>
        <end position="73"/>
    </location>
</feature>